<accession>A0A8J7PZ95</accession>
<sequence length="107" mass="12497">MHAEFYLKAQNKGAGIFRYYHIVVMPTLFKDWSLLIANGRIGQKARQRSLLFTDLNLLIKKIKQILNKRLKAEKRLGCNYHLIDHTCDDEFKRQVIPHLSISLTSPC</sequence>
<name>A0A8J7PZ95_9PROT</name>
<evidence type="ECO:0000259" key="1">
    <source>
        <dbReference type="Pfam" id="PF05406"/>
    </source>
</evidence>
<dbReference type="SUPFAM" id="SSF142921">
    <property type="entry name" value="WGR domain-like"/>
    <property type="match status" value="1"/>
</dbReference>
<reference evidence="2" key="1">
    <citation type="submission" date="2021-02" db="EMBL/GenBank/DDBJ databases">
        <title>Thiocyanate and organic carbon inputs drive convergent selection for specific autotrophic Afipia and Thiobacillus strains within complex microbiomes.</title>
        <authorList>
            <person name="Huddy R.J."/>
            <person name="Sachdeva R."/>
            <person name="Kadzinga F."/>
            <person name="Kantor R.S."/>
            <person name="Harrison S.T.L."/>
            <person name="Banfield J.F."/>
        </authorList>
    </citation>
    <scope>NUCLEOTIDE SEQUENCE</scope>
    <source>
        <strain evidence="2">SCN18_10_11_15_R4_P_38_20</strain>
    </source>
</reference>
<dbReference type="Proteomes" id="UP000664414">
    <property type="component" value="Unassembled WGS sequence"/>
</dbReference>
<dbReference type="InterPro" id="IPR008893">
    <property type="entry name" value="WGR_domain"/>
</dbReference>
<protein>
    <submittedName>
        <fullName evidence="2">WGR domain-containing protein</fullName>
    </submittedName>
</protein>
<dbReference type="AlphaFoldDB" id="A0A8J7PZ95"/>
<dbReference type="InterPro" id="IPR049809">
    <property type="entry name" value="YehF/YfeS-like_WGR"/>
</dbReference>
<gene>
    <name evidence="2" type="ORF">J0H12_00055</name>
</gene>
<dbReference type="CDD" id="cd07996">
    <property type="entry name" value="WGR_MMR_like"/>
    <property type="match status" value="1"/>
</dbReference>
<proteinExistence type="predicted"/>
<dbReference type="Pfam" id="PF05406">
    <property type="entry name" value="WGR"/>
    <property type="match status" value="1"/>
</dbReference>
<evidence type="ECO:0000313" key="2">
    <source>
        <dbReference type="EMBL" id="MBN9412306.1"/>
    </source>
</evidence>
<organism evidence="2 3">
    <name type="scientific">Candidatus Paracaedimonas acanthamoebae</name>
    <dbReference type="NCBI Taxonomy" id="244581"/>
    <lineage>
        <taxon>Bacteria</taxon>
        <taxon>Pseudomonadati</taxon>
        <taxon>Pseudomonadota</taxon>
        <taxon>Alphaproteobacteria</taxon>
        <taxon>Holosporales</taxon>
        <taxon>Caedimonadaceae</taxon>
        <taxon>Candidatus Paracaedimonas</taxon>
    </lineage>
</organism>
<dbReference type="InterPro" id="IPR036930">
    <property type="entry name" value="WGR_dom_sf"/>
</dbReference>
<evidence type="ECO:0000313" key="3">
    <source>
        <dbReference type="Proteomes" id="UP000664414"/>
    </source>
</evidence>
<feature type="domain" description="WGR" evidence="1">
    <location>
        <begin position="5"/>
        <end position="71"/>
    </location>
</feature>
<dbReference type="EMBL" id="JAFKGL010000006">
    <property type="protein sequence ID" value="MBN9412306.1"/>
    <property type="molecule type" value="Genomic_DNA"/>
</dbReference>
<comment type="caution">
    <text evidence="2">The sequence shown here is derived from an EMBL/GenBank/DDBJ whole genome shotgun (WGS) entry which is preliminary data.</text>
</comment>